<feature type="transmembrane region" description="Helical" evidence="1">
    <location>
        <begin position="51"/>
        <end position="67"/>
    </location>
</feature>
<gene>
    <name evidence="2" type="ORF">Tchl_0893</name>
</gene>
<protein>
    <submittedName>
        <fullName evidence="2">Uncharacterized protein</fullName>
    </submittedName>
</protein>
<dbReference type="OrthoDB" id="9178790at2"/>
<dbReference type="EMBL" id="CP018839">
    <property type="protein sequence ID" value="APR03757.1"/>
    <property type="molecule type" value="Genomic_DNA"/>
</dbReference>
<dbReference type="STRING" id="96773.Tchl_0893"/>
<keyword evidence="1" id="KW-0472">Membrane</keyword>
<evidence type="ECO:0000256" key="1">
    <source>
        <dbReference type="SAM" id="Phobius"/>
    </source>
</evidence>
<organism evidence="2 3">
    <name type="scientific">Thauera chlorobenzoica</name>
    <dbReference type="NCBI Taxonomy" id="96773"/>
    <lineage>
        <taxon>Bacteria</taxon>
        <taxon>Pseudomonadati</taxon>
        <taxon>Pseudomonadota</taxon>
        <taxon>Betaproteobacteria</taxon>
        <taxon>Rhodocyclales</taxon>
        <taxon>Zoogloeaceae</taxon>
        <taxon>Thauera</taxon>
    </lineage>
</organism>
<feature type="transmembrane region" description="Helical" evidence="1">
    <location>
        <begin position="300"/>
        <end position="323"/>
    </location>
</feature>
<evidence type="ECO:0000313" key="2">
    <source>
        <dbReference type="EMBL" id="APR03757.1"/>
    </source>
</evidence>
<dbReference type="Proteomes" id="UP000185739">
    <property type="component" value="Chromosome"/>
</dbReference>
<accession>A0A1L6FA14</accession>
<feature type="transmembrane region" description="Helical" evidence="1">
    <location>
        <begin position="181"/>
        <end position="201"/>
    </location>
</feature>
<proteinExistence type="predicted"/>
<keyword evidence="1" id="KW-0812">Transmembrane</keyword>
<dbReference type="AlphaFoldDB" id="A0A1L6FA14"/>
<sequence>MIETLITIRLISDYFWESKAIGAASAVIFIATALVFFTYKNNKFRPVGTDLLFASFLLVALTAEITNPTNSSMVELMKFIAYFFIYLAGRIGPTNFHKPNGLGFICLTALAAFSAAAFADIGYQYWGSVATFSGGYFFKTDMAISALILLAIVSSTLTSRLAAIIAAFFATYIVFKTNARIALPLTIAIPAFAILVRSGYIQRLNAKALGYFCLIAGIGMSLFMLIDFRALGLLPFDFSDPFSAANTQGRTVIWAALLEAYLQADPLRKLIGLGLGADAAATSMYSASAQLEGVRAHNSYLYLLICTGILGSALFASLLISIFRRVPALILHGDRQSMIAGILFATLILIFLWTSLTTEIIIRAQLMALVFYLAGIVVQRNLTLKKMAILRRVESSTHS</sequence>
<dbReference type="KEGG" id="tcl:Tchl_0893"/>
<dbReference type="RefSeq" id="WP_146060747.1">
    <property type="nucleotide sequence ID" value="NZ_CP018839.1"/>
</dbReference>
<dbReference type="InterPro" id="IPR051533">
    <property type="entry name" value="WaaL-like"/>
</dbReference>
<reference evidence="2 3" key="1">
    <citation type="submission" date="2016-12" db="EMBL/GenBank/DDBJ databases">
        <title>Complete genome sequence of Thauera chlorobenzoica, a Betaproteobacterium degrading haloaromatics anaerobically to CO2 and halides.</title>
        <authorList>
            <person name="Goris T."/>
            <person name="Mergelsberg M."/>
            <person name="Boll M."/>
        </authorList>
    </citation>
    <scope>NUCLEOTIDE SEQUENCE [LARGE SCALE GENOMIC DNA]</scope>
    <source>
        <strain evidence="2 3">3CB1</strain>
    </source>
</reference>
<feature type="transmembrane region" description="Helical" evidence="1">
    <location>
        <begin position="360"/>
        <end position="378"/>
    </location>
</feature>
<feature type="transmembrane region" description="Helical" evidence="1">
    <location>
        <begin position="208"/>
        <end position="226"/>
    </location>
</feature>
<feature type="transmembrane region" description="Helical" evidence="1">
    <location>
        <begin position="335"/>
        <end position="354"/>
    </location>
</feature>
<dbReference type="PANTHER" id="PTHR37422:SF13">
    <property type="entry name" value="LIPOPOLYSACCHARIDE BIOSYNTHESIS PROTEIN PA4999-RELATED"/>
    <property type="match status" value="1"/>
</dbReference>
<dbReference type="PANTHER" id="PTHR37422">
    <property type="entry name" value="TEICHURONIC ACID BIOSYNTHESIS PROTEIN TUAE"/>
    <property type="match status" value="1"/>
</dbReference>
<feature type="transmembrane region" description="Helical" evidence="1">
    <location>
        <begin position="79"/>
        <end position="96"/>
    </location>
</feature>
<feature type="transmembrane region" description="Helical" evidence="1">
    <location>
        <begin position="20"/>
        <end position="39"/>
    </location>
</feature>
<name>A0A1L6FA14_9RHOO</name>
<keyword evidence="3" id="KW-1185">Reference proteome</keyword>
<keyword evidence="1" id="KW-1133">Transmembrane helix</keyword>
<evidence type="ECO:0000313" key="3">
    <source>
        <dbReference type="Proteomes" id="UP000185739"/>
    </source>
</evidence>
<feature type="transmembrane region" description="Helical" evidence="1">
    <location>
        <begin position="102"/>
        <end position="126"/>
    </location>
</feature>
<feature type="transmembrane region" description="Helical" evidence="1">
    <location>
        <begin position="147"/>
        <end position="175"/>
    </location>
</feature>